<evidence type="ECO:0000313" key="2">
    <source>
        <dbReference type="EMBL" id="MEQ2186967.1"/>
    </source>
</evidence>
<dbReference type="EMBL" id="JAHRIO010088294">
    <property type="protein sequence ID" value="MEQ2186967.1"/>
    <property type="molecule type" value="Genomic_DNA"/>
</dbReference>
<evidence type="ECO:0000256" key="1">
    <source>
        <dbReference type="SAM" id="Phobius"/>
    </source>
</evidence>
<feature type="non-terminal residue" evidence="2">
    <location>
        <position position="1"/>
    </location>
</feature>
<gene>
    <name evidence="2" type="ORF">GOODEAATRI_034249</name>
</gene>
<keyword evidence="3" id="KW-1185">Reference proteome</keyword>
<dbReference type="Proteomes" id="UP001476798">
    <property type="component" value="Unassembled WGS sequence"/>
</dbReference>
<feature type="transmembrane region" description="Helical" evidence="1">
    <location>
        <begin position="53"/>
        <end position="71"/>
    </location>
</feature>
<keyword evidence="1" id="KW-1133">Transmembrane helix</keyword>
<proteinExistence type="predicted"/>
<sequence length="73" mass="8287">HREDGPENVSSTTSASTSTYGIITGSVLAVLAFIAFIVLVGGYILWKRKQCIFFYKTLKYIIIFPLVWDFLEH</sequence>
<feature type="transmembrane region" description="Helical" evidence="1">
    <location>
        <begin position="20"/>
        <end position="46"/>
    </location>
</feature>
<keyword evidence="1" id="KW-0812">Transmembrane</keyword>
<protein>
    <submittedName>
        <fullName evidence="2">Uncharacterized protein</fullName>
    </submittedName>
</protein>
<comment type="caution">
    <text evidence="2">The sequence shown here is derived from an EMBL/GenBank/DDBJ whole genome shotgun (WGS) entry which is preliminary data.</text>
</comment>
<organism evidence="2 3">
    <name type="scientific">Goodea atripinnis</name>
    <dbReference type="NCBI Taxonomy" id="208336"/>
    <lineage>
        <taxon>Eukaryota</taxon>
        <taxon>Metazoa</taxon>
        <taxon>Chordata</taxon>
        <taxon>Craniata</taxon>
        <taxon>Vertebrata</taxon>
        <taxon>Euteleostomi</taxon>
        <taxon>Actinopterygii</taxon>
        <taxon>Neopterygii</taxon>
        <taxon>Teleostei</taxon>
        <taxon>Neoteleostei</taxon>
        <taxon>Acanthomorphata</taxon>
        <taxon>Ovalentaria</taxon>
        <taxon>Atherinomorphae</taxon>
        <taxon>Cyprinodontiformes</taxon>
        <taxon>Goodeidae</taxon>
        <taxon>Goodea</taxon>
    </lineage>
</organism>
<evidence type="ECO:0000313" key="3">
    <source>
        <dbReference type="Proteomes" id="UP001476798"/>
    </source>
</evidence>
<accession>A0ABV0PUQ0</accession>
<reference evidence="2 3" key="1">
    <citation type="submission" date="2021-06" db="EMBL/GenBank/DDBJ databases">
        <authorList>
            <person name="Palmer J.M."/>
        </authorList>
    </citation>
    <scope>NUCLEOTIDE SEQUENCE [LARGE SCALE GENOMIC DNA]</scope>
    <source>
        <strain evidence="2 3">GA_2019</strain>
        <tissue evidence="2">Muscle</tissue>
    </source>
</reference>
<name>A0ABV0PUQ0_9TELE</name>
<keyword evidence="1" id="KW-0472">Membrane</keyword>